<evidence type="ECO:0000256" key="1">
    <source>
        <dbReference type="SAM" id="SignalP"/>
    </source>
</evidence>
<name>A0A212UCY3_9BACT</name>
<keyword evidence="4" id="KW-1185">Reference proteome</keyword>
<dbReference type="RefSeq" id="WP_088844432.1">
    <property type="nucleotide sequence ID" value="NZ_FYEW01000002.1"/>
</dbReference>
<dbReference type="Pfam" id="PF03724">
    <property type="entry name" value="META"/>
    <property type="match status" value="1"/>
</dbReference>
<dbReference type="PANTHER" id="PTHR35535:SF1">
    <property type="entry name" value="HEAT SHOCK PROTEIN HSLJ"/>
    <property type="match status" value="1"/>
</dbReference>
<dbReference type="Gene3D" id="2.40.128.270">
    <property type="match status" value="1"/>
</dbReference>
<dbReference type="InterPro" id="IPR053147">
    <property type="entry name" value="Hsp_HslJ-like"/>
</dbReference>
<dbReference type="OrthoDB" id="5348860at2"/>
<feature type="signal peptide" evidence="1">
    <location>
        <begin position="1"/>
        <end position="20"/>
    </location>
</feature>
<dbReference type="PROSITE" id="PS51257">
    <property type="entry name" value="PROKAR_LIPOPROTEIN"/>
    <property type="match status" value="1"/>
</dbReference>
<dbReference type="PANTHER" id="PTHR35535">
    <property type="entry name" value="HEAT SHOCK PROTEIN HSLJ"/>
    <property type="match status" value="1"/>
</dbReference>
<feature type="domain" description="DUF306" evidence="2">
    <location>
        <begin position="46"/>
        <end position="147"/>
    </location>
</feature>
<keyword evidence="3" id="KW-0346">Stress response</keyword>
<organism evidence="3 4">
    <name type="scientific">Hymenobacter gelipurpurascens</name>
    <dbReference type="NCBI Taxonomy" id="89968"/>
    <lineage>
        <taxon>Bacteria</taxon>
        <taxon>Pseudomonadati</taxon>
        <taxon>Bacteroidota</taxon>
        <taxon>Cytophagia</taxon>
        <taxon>Cytophagales</taxon>
        <taxon>Hymenobacteraceae</taxon>
        <taxon>Hymenobacter</taxon>
    </lineage>
</organism>
<dbReference type="AlphaFoldDB" id="A0A212UCY3"/>
<dbReference type="EMBL" id="FYEW01000002">
    <property type="protein sequence ID" value="SNC75961.1"/>
    <property type="molecule type" value="Genomic_DNA"/>
</dbReference>
<reference evidence="4" key="1">
    <citation type="submission" date="2017-06" db="EMBL/GenBank/DDBJ databases">
        <authorList>
            <person name="Varghese N."/>
            <person name="Submissions S."/>
        </authorList>
    </citation>
    <scope>NUCLEOTIDE SEQUENCE [LARGE SCALE GENOMIC DNA]</scope>
    <source>
        <strain evidence="4">DSM 11116</strain>
    </source>
</reference>
<accession>A0A212UCY3</accession>
<evidence type="ECO:0000313" key="4">
    <source>
        <dbReference type="Proteomes" id="UP000198131"/>
    </source>
</evidence>
<dbReference type="Proteomes" id="UP000198131">
    <property type="component" value="Unassembled WGS sequence"/>
</dbReference>
<dbReference type="InterPro" id="IPR005184">
    <property type="entry name" value="DUF306_Meta_HslJ"/>
</dbReference>
<keyword evidence="1" id="KW-0732">Signal</keyword>
<feature type="chain" id="PRO_5011299301" evidence="1">
    <location>
        <begin position="21"/>
        <end position="159"/>
    </location>
</feature>
<gene>
    <name evidence="3" type="ORF">SAMN06265337_3142</name>
</gene>
<sequence length="159" mass="16169">MIRLSLLVALSLGVALSSCSQKTTEAAATTAPDTSASAPATTSDPAQLNGTWTFTALNGTAVPTSDASRPAQLIFETATGRISGFTSCNRLMGSYTATGNALSFGQVASTRMACVGPNVEQQVLTVLNTPGLTFQLSADNQLTLLSGSVPVAVLSRAAQ</sequence>
<dbReference type="InterPro" id="IPR038670">
    <property type="entry name" value="HslJ-like_sf"/>
</dbReference>
<protein>
    <submittedName>
        <fullName evidence="3">Heat shock protein HslJ</fullName>
    </submittedName>
</protein>
<proteinExistence type="predicted"/>
<evidence type="ECO:0000259" key="2">
    <source>
        <dbReference type="Pfam" id="PF03724"/>
    </source>
</evidence>
<evidence type="ECO:0000313" key="3">
    <source>
        <dbReference type="EMBL" id="SNC75961.1"/>
    </source>
</evidence>